<evidence type="ECO:0000313" key="1">
    <source>
        <dbReference type="EMBL" id="SHK71936.1"/>
    </source>
</evidence>
<gene>
    <name evidence="2" type="ORF">SAMN02745108_02973</name>
    <name evidence="1" type="ORF">SAMN05720469_11533</name>
</gene>
<dbReference type="EMBL" id="FUWU01000109">
    <property type="protein sequence ID" value="SKA23364.1"/>
    <property type="molecule type" value="Genomic_DNA"/>
</dbReference>
<sequence length="121" mass="14642">MKTRKILTKDQLILHKNTKLYKEFKKKFPGADNFFNYETDRDFDEEDIKSWHDRIEALCEHYKIKLEKEYFLPYNKDFFGLIHNRYDSFSDYTDPRDVLKKVVSGFNILQDCLADMVEEPA</sequence>
<dbReference type="AlphaFoldDB" id="A0A1M6US96"/>
<organism evidence="1 3">
    <name type="scientific">Fibrobacter intestinalis</name>
    <dbReference type="NCBI Taxonomy" id="28122"/>
    <lineage>
        <taxon>Bacteria</taxon>
        <taxon>Pseudomonadati</taxon>
        <taxon>Fibrobacterota</taxon>
        <taxon>Fibrobacteria</taxon>
        <taxon>Fibrobacterales</taxon>
        <taxon>Fibrobacteraceae</taxon>
        <taxon>Fibrobacter</taxon>
    </lineage>
</organism>
<dbReference type="Proteomes" id="UP000184275">
    <property type="component" value="Unassembled WGS sequence"/>
</dbReference>
<dbReference type="EMBL" id="FRAW01000015">
    <property type="protein sequence ID" value="SHK71936.1"/>
    <property type="molecule type" value="Genomic_DNA"/>
</dbReference>
<dbReference type="RefSeq" id="WP_073304393.1">
    <property type="nucleotide sequence ID" value="NZ_FRAW01000015.1"/>
</dbReference>
<dbReference type="Proteomes" id="UP000190449">
    <property type="component" value="Unassembled WGS sequence"/>
</dbReference>
<accession>A0A1T4S568</accession>
<protein>
    <submittedName>
        <fullName evidence="1">Uncharacterized protein</fullName>
    </submittedName>
</protein>
<keyword evidence="3" id="KW-1185">Reference proteome</keyword>
<evidence type="ECO:0000313" key="3">
    <source>
        <dbReference type="Proteomes" id="UP000184275"/>
    </source>
</evidence>
<evidence type="ECO:0000313" key="4">
    <source>
        <dbReference type="Proteomes" id="UP000190449"/>
    </source>
</evidence>
<name>A0A1M6US96_9BACT</name>
<accession>A0A1M6US96</accession>
<proteinExistence type="predicted"/>
<reference evidence="3" key="2">
    <citation type="submission" date="2016-11" db="EMBL/GenBank/DDBJ databases">
        <authorList>
            <person name="Varghese N."/>
            <person name="Submissions S."/>
        </authorList>
    </citation>
    <scope>NUCLEOTIDE SEQUENCE [LARGE SCALE GENOMIC DNA]</scope>
    <source>
        <strain evidence="3">UWOS</strain>
    </source>
</reference>
<reference evidence="2 4" key="3">
    <citation type="submission" date="2017-02" db="EMBL/GenBank/DDBJ databases">
        <authorList>
            <person name="Peterson S.W."/>
        </authorList>
    </citation>
    <scope>NUCLEOTIDE SEQUENCE [LARGE SCALE GENOMIC DNA]</scope>
    <source>
        <strain evidence="2 4">ATCC 43854</strain>
    </source>
</reference>
<evidence type="ECO:0000313" key="2">
    <source>
        <dbReference type="EMBL" id="SKA23364.1"/>
    </source>
</evidence>
<reference evidence="1" key="1">
    <citation type="submission" date="2016-11" db="EMBL/GenBank/DDBJ databases">
        <authorList>
            <person name="Jaros S."/>
            <person name="Januszkiewicz K."/>
            <person name="Wedrychowicz H."/>
        </authorList>
    </citation>
    <scope>NUCLEOTIDE SEQUENCE [LARGE SCALE GENOMIC DNA]</scope>
    <source>
        <strain evidence="1">UWOS</strain>
    </source>
</reference>